<keyword evidence="6" id="KW-0406">Ion transport</keyword>
<dbReference type="AlphaFoldDB" id="A0A7X5HU06"/>
<dbReference type="Gene3D" id="3.30.70.2170">
    <property type="match status" value="1"/>
</dbReference>
<feature type="transmembrane region" description="Helical" evidence="9">
    <location>
        <begin position="583"/>
        <end position="607"/>
    </location>
</feature>
<feature type="transmembrane region" description="Helical" evidence="9">
    <location>
        <begin position="473"/>
        <end position="491"/>
    </location>
</feature>
<dbReference type="GO" id="GO:0033179">
    <property type="term" value="C:proton-transporting V-type ATPase, V0 domain"/>
    <property type="evidence" value="ECO:0007669"/>
    <property type="project" value="InterPro"/>
</dbReference>
<feature type="transmembrane region" description="Helical" evidence="9">
    <location>
        <begin position="355"/>
        <end position="380"/>
    </location>
</feature>
<protein>
    <recommendedName>
        <fullName evidence="12">V-type ATP synthase subunit I</fullName>
    </recommendedName>
</protein>
<comment type="similarity">
    <text evidence="2">Belongs to the V-ATPase 116 kDa subunit family.</text>
</comment>
<keyword evidence="4 9" id="KW-0812">Transmembrane</keyword>
<dbReference type="GO" id="GO:0016471">
    <property type="term" value="C:vacuolar proton-transporting V-type ATPase complex"/>
    <property type="evidence" value="ECO:0007669"/>
    <property type="project" value="TreeGrafter"/>
</dbReference>
<reference evidence="10 11" key="1">
    <citation type="submission" date="2020-01" db="EMBL/GenBank/DDBJ databases">
        <title>Anaeroalcalibacter tamaniensis gen. nov., sp. nov., moderately halophilic strictly anaerobic fermenter bacterium from mud volcano of Taman peninsula.</title>
        <authorList>
            <person name="Frolova A."/>
            <person name="Merkel A.Y."/>
            <person name="Slobodkin A.I."/>
        </authorList>
    </citation>
    <scope>NUCLEOTIDE SEQUENCE [LARGE SCALE GENOMIC DNA]</scope>
    <source>
        <strain evidence="10 11">F-3ap</strain>
    </source>
</reference>
<comment type="caution">
    <text evidence="10">The sequence shown here is derived from an EMBL/GenBank/DDBJ whole genome shotgun (WGS) entry which is preliminary data.</text>
</comment>
<proteinExistence type="inferred from homology"/>
<comment type="subcellular location">
    <subcellularLocation>
        <location evidence="1">Membrane</location>
        <topology evidence="1">Multi-pass membrane protein</topology>
    </subcellularLocation>
</comment>
<keyword evidence="8" id="KW-0175">Coiled coil</keyword>
<keyword evidence="11" id="KW-1185">Reference proteome</keyword>
<evidence type="ECO:0000256" key="4">
    <source>
        <dbReference type="ARBA" id="ARBA00022692"/>
    </source>
</evidence>
<keyword evidence="7 9" id="KW-0472">Membrane</keyword>
<dbReference type="Gene3D" id="1.20.1460.20">
    <property type="match status" value="1"/>
</dbReference>
<evidence type="ECO:0000256" key="8">
    <source>
        <dbReference type="SAM" id="Coils"/>
    </source>
</evidence>
<accession>A0A7X5HU06</accession>
<feature type="transmembrane region" description="Helical" evidence="9">
    <location>
        <begin position="497"/>
        <end position="514"/>
    </location>
</feature>
<evidence type="ECO:0000313" key="10">
    <source>
        <dbReference type="EMBL" id="NDL66535.1"/>
    </source>
</evidence>
<organism evidence="10 11">
    <name type="scientific">Anaerotalea alkaliphila</name>
    <dbReference type="NCBI Taxonomy" id="2662126"/>
    <lineage>
        <taxon>Bacteria</taxon>
        <taxon>Bacillati</taxon>
        <taxon>Bacillota</taxon>
        <taxon>Clostridia</taxon>
        <taxon>Eubacteriales</taxon>
        <taxon>Anaerotalea</taxon>
    </lineage>
</organism>
<feature type="transmembrane region" description="Helical" evidence="9">
    <location>
        <begin position="557"/>
        <end position="577"/>
    </location>
</feature>
<dbReference type="Pfam" id="PF01496">
    <property type="entry name" value="V_ATPase_I"/>
    <property type="match status" value="1"/>
</dbReference>
<dbReference type="Gene3D" id="3.30.70.2750">
    <property type="match status" value="1"/>
</dbReference>
<feature type="transmembrane region" description="Helical" evidence="9">
    <location>
        <begin position="392"/>
        <end position="411"/>
    </location>
</feature>
<feature type="transmembrane region" description="Helical" evidence="9">
    <location>
        <begin position="431"/>
        <end position="452"/>
    </location>
</feature>
<name>A0A7X5HU06_9FIRM</name>
<dbReference type="EMBL" id="JAAEEH010000003">
    <property type="protein sequence ID" value="NDL66535.1"/>
    <property type="molecule type" value="Genomic_DNA"/>
</dbReference>
<sequence length="636" mass="72176">MAIEKMHFVSIAGPKEKMNDVLIQSLGGSELQLVNVLSVLDEDYGVKGMHTENPYDTLLAKMDDLFAMEGIKVECGKDQECPTMALKDVEEEIRSYEQVINSMQKEIQTTREDLSRKMQMRNQILPIQDLNIQVDKLFNFRFLNFRFGRMPKANFFKMQEYIEDRQVIMYNVKLEGDFAYLMYFMPEKESAGIDNLFKSLFFERIWISDEVKGYPKEALGRVDHEIAILNTRIQEVEAQFKDFFTTNRERLKEIHIFLFQLNQVYGAHKYLAQSERAFFLGGWVPGNRLEALKESLEKHHAVSYMVEEAQAVRKAPVPTKLENNGFFRPFEALVTMYGTPGYKELDPTPLVALTYILMFGMMFGDLGQGLVIAGLGWWLFKKKGVKLGRIMAYLGGMSAVFGLVYGSVFGNEEVIGELVPFLPLIHPMHEMTTVLLGAVGFGAFLLLGAMLLNMLNAWRAGKVGKMLFDRNGLAGMVFYVALLVLGVRIFQAKAIPLAYVLLLLVLPFLIMLLAHPLERLLAKEGNLFPEGKGQFFVESGFEMMETLLGFLSNTISFIRVGAFAMNHVAFFMAFHMLSDMMEGAGSIAVMVFGNILIIVLEGMIVGIQGLRLEYYELFGRFFTGEGIEFKPFNMNG</sequence>
<dbReference type="GO" id="GO:0007035">
    <property type="term" value="P:vacuolar acidification"/>
    <property type="evidence" value="ECO:0007669"/>
    <property type="project" value="TreeGrafter"/>
</dbReference>
<evidence type="ECO:0000256" key="3">
    <source>
        <dbReference type="ARBA" id="ARBA00022448"/>
    </source>
</evidence>
<dbReference type="PANTHER" id="PTHR11629:SF63">
    <property type="entry name" value="V-TYPE PROTON ATPASE SUBUNIT A"/>
    <property type="match status" value="1"/>
</dbReference>
<evidence type="ECO:0000256" key="7">
    <source>
        <dbReference type="ARBA" id="ARBA00023136"/>
    </source>
</evidence>
<keyword evidence="5 9" id="KW-1133">Transmembrane helix</keyword>
<evidence type="ECO:0000256" key="5">
    <source>
        <dbReference type="ARBA" id="ARBA00022989"/>
    </source>
</evidence>
<feature type="coiled-coil region" evidence="8">
    <location>
        <begin position="86"/>
        <end position="113"/>
    </location>
</feature>
<evidence type="ECO:0008006" key="12">
    <source>
        <dbReference type="Google" id="ProtNLM"/>
    </source>
</evidence>
<evidence type="ECO:0000256" key="6">
    <source>
        <dbReference type="ARBA" id="ARBA00023065"/>
    </source>
</evidence>
<evidence type="ECO:0000256" key="9">
    <source>
        <dbReference type="SAM" id="Phobius"/>
    </source>
</evidence>
<dbReference type="GO" id="GO:0051117">
    <property type="term" value="F:ATPase binding"/>
    <property type="evidence" value="ECO:0007669"/>
    <property type="project" value="TreeGrafter"/>
</dbReference>
<evidence type="ECO:0000313" key="11">
    <source>
        <dbReference type="Proteomes" id="UP000461585"/>
    </source>
</evidence>
<evidence type="ECO:0000256" key="2">
    <source>
        <dbReference type="ARBA" id="ARBA00009904"/>
    </source>
</evidence>
<dbReference type="Proteomes" id="UP000461585">
    <property type="component" value="Unassembled WGS sequence"/>
</dbReference>
<gene>
    <name evidence="10" type="ORF">GXN74_02070</name>
</gene>
<dbReference type="RefSeq" id="WP_162369264.1">
    <property type="nucleotide sequence ID" value="NZ_JAAEEH010000003.1"/>
</dbReference>
<dbReference type="InterPro" id="IPR002490">
    <property type="entry name" value="V-ATPase_116kDa_su"/>
</dbReference>
<evidence type="ECO:0000256" key="1">
    <source>
        <dbReference type="ARBA" id="ARBA00004141"/>
    </source>
</evidence>
<keyword evidence="3" id="KW-0813">Transport</keyword>
<dbReference type="GO" id="GO:0046961">
    <property type="term" value="F:proton-transporting ATPase activity, rotational mechanism"/>
    <property type="evidence" value="ECO:0007669"/>
    <property type="project" value="InterPro"/>
</dbReference>
<dbReference type="PANTHER" id="PTHR11629">
    <property type="entry name" value="VACUOLAR PROTON ATPASES"/>
    <property type="match status" value="1"/>
</dbReference>